<sequence>MPVPGYDPEDIDDTLESLLEDDEIEQHLSDSELEAYRNGEVDLVDLLDGDEIRHILERKDASIDVPD</sequence>
<dbReference type="Proteomes" id="UP000766904">
    <property type="component" value="Unassembled WGS sequence"/>
</dbReference>
<dbReference type="RefSeq" id="WP_148858907.1">
    <property type="nucleotide sequence ID" value="NZ_PHNJ01000008.1"/>
</dbReference>
<reference evidence="2" key="1">
    <citation type="submission" date="2017-11" db="EMBL/GenBank/DDBJ databases">
        <authorList>
            <person name="Kajale S.C."/>
            <person name="Sharma A."/>
        </authorList>
    </citation>
    <scope>NUCLEOTIDE SEQUENCE</scope>
    <source>
        <strain evidence="2">LS1_42</strain>
    </source>
</reference>
<keyword evidence="3" id="KW-1185">Reference proteome</keyword>
<feature type="domain" description="DUF8027" evidence="1">
    <location>
        <begin position="1"/>
        <end position="58"/>
    </location>
</feature>
<dbReference type="Pfam" id="PF26070">
    <property type="entry name" value="DUF8027"/>
    <property type="match status" value="1"/>
</dbReference>
<evidence type="ECO:0000313" key="3">
    <source>
        <dbReference type="Proteomes" id="UP000766904"/>
    </source>
</evidence>
<proteinExistence type="predicted"/>
<organism evidence="2 3">
    <name type="scientific">Natronococcus pandeyae</name>
    <dbReference type="NCBI Taxonomy" id="2055836"/>
    <lineage>
        <taxon>Archaea</taxon>
        <taxon>Methanobacteriati</taxon>
        <taxon>Methanobacteriota</taxon>
        <taxon>Stenosarchaea group</taxon>
        <taxon>Halobacteria</taxon>
        <taxon>Halobacteriales</taxon>
        <taxon>Natrialbaceae</taxon>
        <taxon>Natronococcus</taxon>
    </lineage>
</organism>
<name>A0A8J8Q3F2_9EURY</name>
<evidence type="ECO:0000313" key="2">
    <source>
        <dbReference type="EMBL" id="TYL37743.1"/>
    </source>
</evidence>
<protein>
    <recommendedName>
        <fullName evidence="1">DUF8027 domain-containing protein</fullName>
    </recommendedName>
</protein>
<dbReference type="AlphaFoldDB" id="A0A8J8Q3F2"/>
<gene>
    <name evidence="2" type="ORF">CV102_15505</name>
</gene>
<evidence type="ECO:0000259" key="1">
    <source>
        <dbReference type="Pfam" id="PF26070"/>
    </source>
</evidence>
<accession>A0A8J8Q3F2</accession>
<dbReference type="InterPro" id="IPR058340">
    <property type="entry name" value="DUF8027"/>
</dbReference>
<dbReference type="EMBL" id="PHNJ01000008">
    <property type="protein sequence ID" value="TYL37743.1"/>
    <property type="molecule type" value="Genomic_DNA"/>
</dbReference>
<comment type="caution">
    <text evidence="2">The sequence shown here is derived from an EMBL/GenBank/DDBJ whole genome shotgun (WGS) entry which is preliminary data.</text>
</comment>